<dbReference type="AlphaFoldDB" id="A0A0V0SI05"/>
<comment type="caution">
    <text evidence="1">The sequence shown here is derived from an EMBL/GenBank/DDBJ whole genome shotgun (WGS) entry which is preliminary data.</text>
</comment>
<dbReference type="EMBL" id="JYDL01000007">
    <property type="protein sequence ID" value="KRX26441.1"/>
    <property type="molecule type" value="Genomic_DNA"/>
</dbReference>
<organism evidence="1 2">
    <name type="scientific">Trichinella nelsoni</name>
    <dbReference type="NCBI Taxonomy" id="6336"/>
    <lineage>
        <taxon>Eukaryota</taxon>
        <taxon>Metazoa</taxon>
        <taxon>Ecdysozoa</taxon>
        <taxon>Nematoda</taxon>
        <taxon>Enoplea</taxon>
        <taxon>Dorylaimia</taxon>
        <taxon>Trichinellida</taxon>
        <taxon>Trichinellidae</taxon>
        <taxon>Trichinella</taxon>
    </lineage>
</organism>
<accession>A0A0V0SI05</accession>
<keyword evidence="2" id="KW-1185">Reference proteome</keyword>
<dbReference type="Proteomes" id="UP000054630">
    <property type="component" value="Unassembled WGS sequence"/>
</dbReference>
<protein>
    <submittedName>
        <fullName evidence="1">Uncharacterized protein</fullName>
    </submittedName>
</protein>
<reference evidence="1 2" key="1">
    <citation type="submission" date="2015-01" db="EMBL/GenBank/DDBJ databases">
        <title>Evolution of Trichinella species and genotypes.</title>
        <authorList>
            <person name="Korhonen P.K."/>
            <person name="Edoardo P."/>
            <person name="Giuseppe L.R."/>
            <person name="Gasser R.B."/>
        </authorList>
    </citation>
    <scope>NUCLEOTIDE SEQUENCE [LARGE SCALE GENOMIC DNA]</scope>
    <source>
        <strain evidence="1">ISS37</strain>
    </source>
</reference>
<name>A0A0V0SI05_9BILA</name>
<evidence type="ECO:0000313" key="1">
    <source>
        <dbReference type="EMBL" id="KRX26441.1"/>
    </source>
</evidence>
<gene>
    <name evidence="1" type="ORF">T07_13239</name>
</gene>
<evidence type="ECO:0000313" key="2">
    <source>
        <dbReference type="Proteomes" id="UP000054630"/>
    </source>
</evidence>
<proteinExistence type="predicted"/>
<sequence>MYVSHFPVHACNEELLCTCYADCGHSDDIKSIYVYLFAFSGASSVYPLRKYWSYALACFHKLNDVKVQVVANNMLVPIAIFLLHD</sequence>